<protein>
    <submittedName>
        <fullName evidence="1">Uncharacterized protein</fullName>
    </submittedName>
</protein>
<gene>
    <name evidence="1" type="ORF">S01H4_65564</name>
</gene>
<sequence>KFKTMENKTTYTQAEYAELKQVSKPYINKLMRKQDLILLASKSRGIKVEGKYYPGCTLTLTDVDDENKVLKIK</sequence>
<reference evidence="1" key="1">
    <citation type="journal article" date="2014" name="Front. Microbiol.">
        <title>High frequency of phylogenetically diverse reductive dehalogenase-homologous genes in deep subseafloor sedimentary metagenomes.</title>
        <authorList>
            <person name="Kawai M."/>
            <person name="Futagami T."/>
            <person name="Toyoda A."/>
            <person name="Takaki Y."/>
            <person name="Nishi S."/>
            <person name="Hori S."/>
            <person name="Arai W."/>
            <person name="Tsubouchi T."/>
            <person name="Morono Y."/>
            <person name="Uchiyama I."/>
            <person name="Ito T."/>
            <person name="Fujiyama A."/>
            <person name="Inagaki F."/>
            <person name="Takami H."/>
        </authorList>
    </citation>
    <scope>NUCLEOTIDE SEQUENCE</scope>
    <source>
        <strain evidence="1">Expedition CK06-06</strain>
    </source>
</reference>
<accession>X1E2J4</accession>
<dbReference type="EMBL" id="BART01040173">
    <property type="protein sequence ID" value="GAH26772.1"/>
    <property type="molecule type" value="Genomic_DNA"/>
</dbReference>
<organism evidence="1">
    <name type="scientific">marine sediment metagenome</name>
    <dbReference type="NCBI Taxonomy" id="412755"/>
    <lineage>
        <taxon>unclassified sequences</taxon>
        <taxon>metagenomes</taxon>
        <taxon>ecological metagenomes</taxon>
    </lineage>
</organism>
<proteinExistence type="predicted"/>
<name>X1E2J4_9ZZZZ</name>
<evidence type="ECO:0000313" key="1">
    <source>
        <dbReference type="EMBL" id="GAH26772.1"/>
    </source>
</evidence>
<feature type="non-terminal residue" evidence="1">
    <location>
        <position position="1"/>
    </location>
</feature>
<dbReference type="AlphaFoldDB" id="X1E2J4"/>
<comment type="caution">
    <text evidence="1">The sequence shown here is derived from an EMBL/GenBank/DDBJ whole genome shotgun (WGS) entry which is preliminary data.</text>
</comment>